<proteinExistence type="predicted"/>
<gene>
    <name evidence="1" type="ORF">NTEN_LOCUS21791</name>
</gene>
<organism evidence="1 2">
    <name type="scientific">Nesidiocoris tenuis</name>
    <dbReference type="NCBI Taxonomy" id="355587"/>
    <lineage>
        <taxon>Eukaryota</taxon>
        <taxon>Metazoa</taxon>
        <taxon>Ecdysozoa</taxon>
        <taxon>Arthropoda</taxon>
        <taxon>Hexapoda</taxon>
        <taxon>Insecta</taxon>
        <taxon>Pterygota</taxon>
        <taxon>Neoptera</taxon>
        <taxon>Paraneoptera</taxon>
        <taxon>Hemiptera</taxon>
        <taxon>Heteroptera</taxon>
        <taxon>Panheteroptera</taxon>
        <taxon>Cimicomorpha</taxon>
        <taxon>Miridae</taxon>
        <taxon>Dicyphina</taxon>
        <taxon>Nesidiocoris</taxon>
    </lineage>
</organism>
<keyword evidence="2" id="KW-1185">Reference proteome</keyword>
<protein>
    <submittedName>
        <fullName evidence="1">Uncharacterized protein</fullName>
    </submittedName>
</protein>
<evidence type="ECO:0000313" key="2">
    <source>
        <dbReference type="Proteomes" id="UP000479000"/>
    </source>
</evidence>
<sequence>MRLRSAQIPDPSERIFSGRNLPKRSASVFKYLASKHPFTLTQCLLRLSHVAPVNKRFYTFLDDDYKPSRHY</sequence>
<name>A0A6H5HIF7_9HEMI</name>
<accession>A0A6H5HIF7</accession>
<evidence type="ECO:0000313" key="1">
    <source>
        <dbReference type="EMBL" id="CAB0017864.1"/>
    </source>
</evidence>
<dbReference type="AlphaFoldDB" id="A0A6H5HIF7"/>
<feature type="non-terminal residue" evidence="1">
    <location>
        <position position="71"/>
    </location>
</feature>
<dbReference type="Proteomes" id="UP000479000">
    <property type="component" value="Unassembled WGS sequence"/>
</dbReference>
<reference evidence="1 2" key="1">
    <citation type="submission" date="2020-02" db="EMBL/GenBank/DDBJ databases">
        <authorList>
            <person name="Ferguson B K."/>
        </authorList>
    </citation>
    <scope>NUCLEOTIDE SEQUENCE [LARGE SCALE GENOMIC DNA]</scope>
</reference>
<dbReference type="EMBL" id="CADCXU010032023">
    <property type="protein sequence ID" value="CAB0017864.1"/>
    <property type="molecule type" value="Genomic_DNA"/>
</dbReference>